<dbReference type="AlphaFoldDB" id="A0A8T2STH5"/>
<name>A0A8T2STH5_CERRI</name>
<dbReference type="EMBL" id="CM035423">
    <property type="protein sequence ID" value="KAH7365653.1"/>
    <property type="molecule type" value="Genomic_DNA"/>
</dbReference>
<evidence type="ECO:0000313" key="2">
    <source>
        <dbReference type="Proteomes" id="UP000825935"/>
    </source>
</evidence>
<dbReference type="OrthoDB" id="2968572at2759"/>
<proteinExistence type="predicted"/>
<accession>A0A8T2STH5</accession>
<dbReference type="Proteomes" id="UP000825935">
    <property type="component" value="Chromosome 18"/>
</dbReference>
<keyword evidence="2" id="KW-1185">Reference proteome</keyword>
<reference evidence="1" key="1">
    <citation type="submission" date="2021-08" db="EMBL/GenBank/DDBJ databases">
        <title>WGS assembly of Ceratopteris richardii.</title>
        <authorList>
            <person name="Marchant D.B."/>
            <person name="Chen G."/>
            <person name="Jenkins J."/>
            <person name="Shu S."/>
            <person name="Leebens-Mack J."/>
            <person name="Grimwood J."/>
            <person name="Schmutz J."/>
            <person name="Soltis P."/>
            <person name="Soltis D."/>
            <person name="Chen Z.-H."/>
        </authorList>
    </citation>
    <scope>NUCLEOTIDE SEQUENCE</scope>
    <source>
        <strain evidence="1">Whitten #5841</strain>
        <tissue evidence="1">Leaf</tissue>
    </source>
</reference>
<sequence length="363" mass="43043">MQTYLPHHLRVVIRQLRVSSHQLEIERGRSRGVPREERWCPVCQTEVESEEHFVIRCPAYLDLRAQFHVEESFQLCMTMGDQRRLGRFLTAAYERRERSIQPIHQPRVSTQQTITQFFQRVELHQRGPSIGLTLHQAAAQRARHRPRMGGYRRPPPYQEDISRIRIAYDHMMEHRWPLSAESEPRLPRLFLPYIALLCHTEIASEEHFVKRCRAYSDLRAEFHIEESLKLCMTIGDQQRLGRLLTAAYERREQLLQSMHRMSTQQTITQFFQQDELHHTSPPSRGIGLTLEKAVVQRVRHQPHRAGYGRPRLYQEDISCIRIAHDHKMEHRRTTTTWVAFLQEALRPPMMYHILHTPPPITCS</sequence>
<evidence type="ECO:0000313" key="1">
    <source>
        <dbReference type="EMBL" id="KAH7365653.1"/>
    </source>
</evidence>
<protein>
    <submittedName>
        <fullName evidence="1">Uncharacterized protein</fullName>
    </submittedName>
</protein>
<gene>
    <name evidence="1" type="ORF">KP509_18G039600</name>
</gene>
<organism evidence="1 2">
    <name type="scientific">Ceratopteris richardii</name>
    <name type="common">Triangle waterfern</name>
    <dbReference type="NCBI Taxonomy" id="49495"/>
    <lineage>
        <taxon>Eukaryota</taxon>
        <taxon>Viridiplantae</taxon>
        <taxon>Streptophyta</taxon>
        <taxon>Embryophyta</taxon>
        <taxon>Tracheophyta</taxon>
        <taxon>Polypodiopsida</taxon>
        <taxon>Polypodiidae</taxon>
        <taxon>Polypodiales</taxon>
        <taxon>Pteridineae</taxon>
        <taxon>Pteridaceae</taxon>
        <taxon>Parkerioideae</taxon>
        <taxon>Ceratopteris</taxon>
    </lineage>
</organism>
<comment type="caution">
    <text evidence="1">The sequence shown here is derived from an EMBL/GenBank/DDBJ whole genome shotgun (WGS) entry which is preliminary data.</text>
</comment>